<proteinExistence type="predicted"/>
<name>A0A0S3KF68_9ENTE</name>
<reference evidence="5 7" key="1">
    <citation type="submission" date="2014-12" db="EMBL/GenBank/DDBJ databases">
        <title>Draft genome sequences of 29 type strains of Enterococci.</title>
        <authorList>
            <person name="Zhong Z."/>
            <person name="Sun Z."/>
            <person name="Liu W."/>
            <person name="Zhang W."/>
            <person name="Zhang H."/>
        </authorList>
    </citation>
    <scope>NUCLEOTIDE SEQUENCE [LARGE SCALE GENOMIC DNA]</scope>
    <source>
        <strain evidence="5 7">DSM 22801</strain>
    </source>
</reference>
<dbReference type="Gene3D" id="1.10.10.10">
    <property type="entry name" value="Winged helix-like DNA-binding domain superfamily/Winged helix DNA-binding domain"/>
    <property type="match status" value="1"/>
</dbReference>
<evidence type="ECO:0000256" key="1">
    <source>
        <dbReference type="ARBA" id="ARBA00023015"/>
    </source>
</evidence>
<evidence type="ECO:0000313" key="6">
    <source>
        <dbReference type="Proteomes" id="UP000065511"/>
    </source>
</evidence>
<dbReference type="KEGG" id="ess:ATZ33_16460"/>
<dbReference type="PANTHER" id="PTHR30185">
    <property type="entry name" value="CRYPTIC BETA-GLUCOSIDE BGL OPERON ANTITERMINATOR"/>
    <property type="match status" value="1"/>
</dbReference>
<keyword evidence="1" id="KW-0805">Transcription regulation</keyword>
<dbReference type="InterPro" id="IPR007737">
    <property type="entry name" value="Mga_HTH"/>
</dbReference>
<keyword evidence="6" id="KW-1185">Reference proteome</keyword>
<dbReference type="EMBL" id="CP013614">
    <property type="protein sequence ID" value="ALS02914.1"/>
    <property type="molecule type" value="Genomic_DNA"/>
</dbReference>
<evidence type="ECO:0000313" key="7">
    <source>
        <dbReference type="Proteomes" id="UP000183039"/>
    </source>
</evidence>
<dbReference type="Pfam" id="PF05043">
    <property type="entry name" value="Mga"/>
    <property type="match status" value="1"/>
</dbReference>
<sequence>MLKRDFLEKPFDYMNDILLFLYNNQGNATKNELVSEFQISLPTLNEYLSFLQSFLEENHVNEQVEITLQGENISLKKHPTFPLKKVVVLFLEKSIKFQMVNQLFTKGELTCDYFQLNYAISSATYYRKITELNDLLKEFRLQIKRGKLIGEEKQIRYFFFSFFWFLFEDKTSLEKETANQYLGFVDILKDSLNLVFDPTEVLQIKLWMKISFRRLTSEYNPVISPNYDYPDRPLFEEINLALHTYMKKIDRPYTIYEAYMFYDFFCSMHNFSPNSSFAFRLAEKQRRESSYLNYMNKVILKYLKHQGYLSSYASSARLLYIENLLFQLHSQLYYFDGFILPFDSWTIRSIVNAHRHPFSGNEVFELMDIATKKFDQDGDKGSYKNKFTEIHYTIILNHIAELNEEKIAIGVYHSLNPSIGELVIQHLTNVLGHKYPIKAEAFKEDSHYDILLSNIFNETISEKQELVYIFSDIGNSYDMTEVEKLIIQLIDTK</sequence>
<organism evidence="5 7">
    <name type="scientific">Enterococcus silesiacus</name>
    <dbReference type="NCBI Taxonomy" id="332949"/>
    <lineage>
        <taxon>Bacteria</taxon>
        <taxon>Bacillati</taxon>
        <taxon>Bacillota</taxon>
        <taxon>Bacilli</taxon>
        <taxon>Lactobacillales</taxon>
        <taxon>Enterococcaceae</taxon>
        <taxon>Enterococcus</taxon>
    </lineage>
</organism>
<accession>A0A0S3KF68</accession>
<dbReference type="Proteomes" id="UP000183039">
    <property type="component" value="Unassembled WGS sequence"/>
</dbReference>
<reference evidence="4 6" key="2">
    <citation type="submission" date="2015-12" db="EMBL/GenBank/DDBJ databases">
        <authorList>
            <person name="Lauer A."/>
            <person name="Humrighouse B."/>
            <person name="Loparev V."/>
            <person name="Shewmaker P.L."/>
            <person name="Whitney A.M."/>
            <person name="McLaughlin R.W."/>
        </authorList>
    </citation>
    <scope>NUCLEOTIDE SEQUENCE [LARGE SCALE GENOMIC DNA]</scope>
    <source>
        <strain evidence="4 6">LMG 23085</strain>
    </source>
</reference>
<dbReference type="PANTHER" id="PTHR30185:SF18">
    <property type="entry name" value="TRANSCRIPTIONAL REGULATOR MTLR"/>
    <property type="match status" value="1"/>
</dbReference>
<dbReference type="OrthoDB" id="2194815at2"/>
<dbReference type="AlphaFoldDB" id="A0A0S3KF68"/>
<dbReference type="InterPro" id="IPR036388">
    <property type="entry name" value="WH-like_DNA-bd_sf"/>
</dbReference>
<dbReference type="InterPro" id="IPR050661">
    <property type="entry name" value="BglG_antiterminators"/>
</dbReference>
<gene>
    <name evidence="4" type="ORF">ATZ33_16460</name>
    <name evidence="5" type="ORF">RV15_GL000302</name>
</gene>
<feature type="domain" description="Mga helix-turn-helix" evidence="3">
    <location>
        <begin position="82"/>
        <end position="163"/>
    </location>
</feature>
<dbReference type="RefSeq" id="WP_071877650.1">
    <property type="nucleotide sequence ID" value="NZ_JXLC01000010.1"/>
</dbReference>
<evidence type="ECO:0000313" key="4">
    <source>
        <dbReference type="EMBL" id="ALS02914.1"/>
    </source>
</evidence>
<keyword evidence="2" id="KW-0804">Transcription</keyword>
<dbReference type="EMBL" id="JXLC01000010">
    <property type="protein sequence ID" value="OJG91862.1"/>
    <property type="molecule type" value="Genomic_DNA"/>
</dbReference>
<evidence type="ECO:0000256" key="2">
    <source>
        <dbReference type="ARBA" id="ARBA00023163"/>
    </source>
</evidence>
<dbReference type="Proteomes" id="UP000065511">
    <property type="component" value="Chromosome"/>
</dbReference>
<protein>
    <recommendedName>
        <fullName evidence="3">Mga helix-turn-helix domain-containing protein</fullName>
    </recommendedName>
</protein>
<evidence type="ECO:0000313" key="5">
    <source>
        <dbReference type="EMBL" id="OJG91862.1"/>
    </source>
</evidence>
<evidence type="ECO:0000259" key="3">
    <source>
        <dbReference type="Pfam" id="PF05043"/>
    </source>
</evidence>